<dbReference type="InterPro" id="IPR051262">
    <property type="entry name" value="SMP-30/CGR1_Lactonase"/>
</dbReference>
<dbReference type="Pfam" id="PF08450">
    <property type="entry name" value="SGL"/>
    <property type="match status" value="1"/>
</dbReference>
<protein>
    <submittedName>
        <fullName evidence="6">Gluconolactonase</fullName>
    </submittedName>
</protein>
<feature type="binding site" evidence="4">
    <location>
        <position position="110"/>
    </location>
    <ligand>
        <name>substrate</name>
    </ligand>
</feature>
<dbReference type="PANTHER" id="PTHR47572:SF4">
    <property type="entry name" value="LACTONASE DRP35"/>
    <property type="match status" value="1"/>
</dbReference>
<evidence type="ECO:0000256" key="1">
    <source>
        <dbReference type="ARBA" id="ARBA00008853"/>
    </source>
</evidence>
<dbReference type="PANTHER" id="PTHR47572">
    <property type="entry name" value="LIPOPROTEIN-RELATED"/>
    <property type="match status" value="1"/>
</dbReference>
<dbReference type="EMBL" id="LN483072">
    <property type="protein sequence ID" value="CEA09352.1"/>
    <property type="molecule type" value="Genomic_DNA"/>
</dbReference>
<keyword evidence="4" id="KW-0479">Metal-binding</keyword>
<organism evidence="6">
    <name type="scientific">Arthrobacter saudimassiliensis</name>
    <dbReference type="NCBI Taxonomy" id="1461584"/>
    <lineage>
        <taxon>Bacteria</taxon>
        <taxon>Bacillati</taxon>
        <taxon>Actinomycetota</taxon>
        <taxon>Actinomycetes</taxon>
        <taxon>Micrococcales</taxon>
        <taxon>Micrococcaceae</taxon>
        <taxon>Arthrobacter</taxon>
    </lineage>
</organism>
<feature type="binding site" evidence="4">
    <location>
        <position position="168"/>
    </location>
    <ligand>
        <name>a divalent metal cation</name>
        <dbReference type="ChEBI" id="CHEBI:60240"/>
    </ligand>
</feature>
<dbReference type="PRINTS" id="PR01790">
    <property type="entry name" value="SMP30FAMILY"/>
</dbReference>
<dbReference type="GO" id="GO:0046872">
    <property type="term" value="F:metal ion binding"/>
    <property type="evidence" value="ECO:0007669"/>
    <property type="project" value="UniProtKB-KW"/>
</dbReference>
<feature type="domain" description="SMP-30/Gluconolactonase/LRE-like region" evidence="5">
    <location>
        <begin position="22"/>
        <end position="284"/>
    </location>
</feature>
<sequence length="305" mass="33184">MRSSDLLPDTARLEKVASGASWAEGPTWIPDRRAVRFSDVSGNRILEYSERTGELSVYAAEVEYTNGRALAPDGSVVQCSQGRRRMERDRDGAVEPLADQWNGRRFNSPNDVVVTSDGTIWFSDPSYGILKDGEGHPGELEYGDHYVFRLDPATGAVEPAVLDVRMPNGLAFSPDETILYVSDTSMELPERTPAGYPGGGHGIRAYDVAAGRWVKNGRLLLEIQDGLADGFRVDTDGNLWTSAGSAVQVFTPDGTLLLTIPVPETVGNLCFGGTDGQSLYITASSSLYRIRTNARDARSSFLPWS</sequence>
<dbReference type="GO" id="GO:0016787">
    <property type="term" value="F:hydrolase activity"/>
    <property type="evidence" value="ECO:0007669"/>
    <property type="project" value="UniProtKB-KW"/>
</dbReference>
<dbReference type="SUPFAM" id="SSF63829">
    <property type="entry name" value="Calcium-dependent phosphotriesterase"/>
    <property type="match status" value="1"/>
</dbReference>
<proteinExistence type="inferred from homology"/>
<dbReference type="PATRIC" id="fig|1461584.3.peg.2694"/>
<feature type="binding site" evidence="4">
    <location>
        <position position="24"/>
    </location>
    <ligand>
        <name>a divalent metal cation</name>
        <dbReference type="ChEBI" id="CHEBI:60240"/>
    </ligand>
</feature>
<keyword evidence="2" id="KW-0378">Hydrolase</keyword>
<evidence type="ECO:0000256" key="3">
    <source>
        <dbReference type="PIRSR" id="PIRSR605511-1"/>
    </source>
</evidence>
<dbReference type="AlphaFoldDB" id="A0A078MV80"/>
<dbReference type="InterPro" id="IPR005511">
    <property type="entry name" value="SMP-30"/>
</dbReference>
<dbReference type="InterPro" id="IPR011042">
    <property type="entry name" value="6-blade_b-propeller_TolB-like"/>
</dbReference>
<evidence type="ECO:0000256" key="4">
    <source>
        <dbReference type="PIRSR" id="PIRSR605511-2"/>
    </source>
</evidence>
<dbReference type="Gene3D" id="2.120.10.30">
    <property type="entry name" value="TolB, C-terminal domain"/>
    <property type="match status" value="1"/>
</dbReference>
<gene>
    <name evidence="6" type="primary">gnl</name>
    <name evidence="6" type="ORF">BN1051_02720</name>
</gene>
<dbReference type="InterPro" id="IPR013658">
    <property type="entry name" value="SGL"/>
</dbReference>
<evidence type="ECO:0000256" key="2">
    <source>
        <dbReference type="ARBA" id="ARBA00022801"/>
    </source>
</evidence>
<feature type="binding site" evidence="4">
    <location>
        <position position="229"/>
    </location>
    <ligand>
        <name>a divalent metal cation</name>
        <dbReference type="ChEBI" id="CHEBI:60240"/>
    </ligand>
</feature>
<keyword evidence="4" id="KW-0862">Zinc</keyword>
<feature type="active site" description="Proton donor/acceptor" evidence="3">
    <location>
        <position position="229"/>
    </location>
</feature>
<name>A0A078MV80_9MICC</name>
<evidence type="ECO:0000259" key="5">
    <source>
        <dbReference type="Pfam" id="PF08450"/>
    </source>
</evidence>
<accession>A0A078MV80</accession>
<reference evidence="6" key="1">
    <citation type="submission" date="2014-07" db="EMBL/GenBank/DDBJ databases">
        <authorList>
            <person name="Urmite Genomes Urmite Genomes"/>
        </authorList>
    </citation>
    <scope>NUCLEOTIDE SEQUENCE</scope>
    <source>
        <strain evidence="6">11W110_air</strain>
    </source>
</reference>
<comment type="similarity">
    <text evidence="1">Belongs to the SMP-30/CGR1 family.</text>
</comment>
<feature type="binding site" evidence="4">
    <location>
        <position position="134"/>
    </location>
    <ligand>
        <name>substrate</name>
    </ligand>
</feature>
<evidence type="ECO:0000313" key="6">
    <source>
        <dbReference type="EMBL" id="CEA09352.1"/>
    </source>
</evidence>
<comment type="cofactor">
    <cofactor evidence="4">
        <name>Zn(2+)</name>
        <dbReference type="ChEBI" id="CHEBI:29105"/>
    </cofactor>
    <text evidence="4">Binds 1 divalent metal cation per subunit.</text>
</comment>